<comment type="caution">
    <text evidence="2">The sequence shown here is derived from an EMBL/GenBank/DDBJ whole genome shotgun (WGS) entry which is preliminary data.</text>
</comment>
<sequence>MRSSPGVEEAPRQLPLRPQSEGQVLGDEHVRQAEFGSVQSDKIWWMNPLLKGLETMGLDTQTWTDADMVQEVSRRANDALEHARTWTRFSIGWLYISISREIEFLRVVINYKPTFNTHVESMCRKVIAMYHQLARAAK</sequence>
<name>A0AAU9VCE9_EUPED</name>
<reference evidence="2" key="1">
    <citation type="submission" date="2022-03" db="EMBL/GenBank/DDBJ databases">
        <authorList>
            <person name="Tunstrom K."/>
        </authorList>
    </citation>
    <scope>NUCLEOTIDE SEQUENCE</scope>
</reference>
<evidence type="ECO:0000313" key="3">
    <source>
        <dbReference type="Proteomes" id="UP001153954"/>
    </source>
</evidence>
<protein>
    <submittedName>
        <fullName evidence="2">Uncharacterized protein</fullName>
    </submittedName>
</protein>
<organism evidence="2 3">
    <name type="scientific">Euphydryas editha</name>
    <name type="common">Edith's checkerspot</name>
    <dbReference type="NCBI Taxonomy" id="104508"/>
    <lineage>
        <taxon>Eukaryota</taxon>
        <taxon>Metazoa</taxon>
        <taxon>Ecdysozoa</taxon>
        <taxon>Arthropoda</taxon>
        <taxon>Hexapoda</taxon>
        <taxon>Insecta</taxon>
        <taxon>Pterygota</taxon>
        <taxon>Neoptera</taxon>
        <taxon>Endopterygota</taxon>
        <taxon>Lepidoptera</taxon>
        <taxon>Glossata</taxon>
        <taxon>Ditrysia</taxon>
        <taxon>Papilionoidea</taxon>
        <taxon>Nymphalidae</taxon>
        <taxon>Nymphalinae</taxon>
        <taxon>Euphydryas</taxon>
    </lineage>
</organism>
<dbReference type="Proteomes" id="UP001153954">
    <property type="component" value="Unassembled WGS sequence"/>
</dbReference>
<gene>
    <name evidence="2" type="ORF">EEDITHA_LOCUS21849</name>
</gene>
<dbReference type="AlphaFoldDB" id="A0AAU9VCE9"/>
<keyword evidence="3" id="KW-1185">Reference proteome</keyword>
<proteinExistence type="predicted"/>
<accession>A0AAU9VCE9</accession>
<evidence type="ECO:0000256" key="1">
    <source>
        <dbReference type="SAM" id="MobiDB-lite"/>
    </source>
</evidence>
<feature type="region of interest" description="Disordered" evidence="1">
    <location>
        <begin position="1"/>
        <end position="23"/>
    </location>
</feature>
<dbReference type="EMBL" id="CAKOGL010000030">
    <property type="protein sequence ID" value="CAH2107858.1"/>
    <property type="molecule type" value="Genomic_DNA"/>
</dbReference>
<evidence type="ECO:0000313" key="2">
    <source>
        <dbReference type="EMBL" id="CAH2107858.1"/>
    </source>
</evidence>